<gene>
    <name evidence="5" type="ORF">GCM10011600_00670</name>
</gene>
<protein>
    <recommendedName>
        <fullName evidence="2">Bleomycin resistance protein</fullName>
    </recommendedName>
</protein>
<dbReference type="GO" id="GO:0046677">
    <property type="term" value="P:response to antibiotic"/>
    <property type="evidence" value="ECO:0007669"/>
    <property type="project" value="UniProtKB-KW"/>
</dbReference>
<comment type="caution">
    <text evidence="5">The sequence shown here is derived from an EMBL/GenBank/DDBJ whole genome shotgun (WGS) entry which is preliminary data.</text>
</comment>
<accession>A0A8J3GM25</accession>
<dbReference type="Gene3D" id="3.10.180.10">
    <property type="entry name" value="2,3-Dihydroxybiphenyl 1,2-Dioxygenase, domain 1"/>
    <property type="match status" value="1"/>
</dbReference>
<sequence>MTDLAVPNLPSRDFDTTVAFYGGFGFAPSYRDDSWLILSRGSLQLEFFLFPDLVPDESSFMCSVRVDDLDGLYQQIRDAGVAEKAVGIPRLRPVLMQPWGQRAGFLVDPEGTQLHLIENAA</sequence>
<dbReference type="Pfam" id="PF00903">
    <property type="entry name" value="Glyoxalase"/>
    <property type="match status" value="1"/>
</dbReference>
<keyword evidence="3" id="KW-0046">Antibiotic resistance</keyword>
<name>A0A8J3GM25_9MICO</name>
<dbReference type="PROSITE" id="PS51819">
    <property type="entry name" value="VOC"/>
    <property type="match status" value="1"/>
</dbReference>
<dbReference type="InterPro" id="IPR029068">
    <property type="entry name" value="Glyas_Bleomycin-R_OHBP_Dase"/>
</dbReference>
<evidence type="ECO:0000259" key="4">
    <source>
        <dbReference type="PROSITE" id="PS51819"/>
    </source>
</evidence>
<organism evidence="5 6">
    <name type="scientific">Pseudolysinimonas yzui</name>
    <dbReference type="NCBI Taxonomy" id="2708254"/>
    <lineage>
        <taxon>Bacteria</taxon>
        <taxon>Bacillati</taxon>
        <taxon>Actinomycetota</taxon>
        <taxon>Actinomycetes</taxon>
        <taxon>Micrococcales</taxon>
        <taxon>Microbacteriaceae</taxon>
        <taxon>Pseudolysinimonas</taxon>
    </lineage>
</organism>
<evidence type="ECO:0000313" key="5">
    <source>
        <dbReference type="EMBL" id="GHF04233.1"/>
    </source>
</evidence>
<proteinExistence type="inferred from homology"/>
<reference evidence="5" key="1">
    <citation type="journal article" date="2014" name="Int. J. Syst. Evol. Microbiol.">
        <title>Complete genome sequence of Corynebacterium casei LMG S-19264T (=DSM 44701T), isolated from a smear-ripened cheese.</title>
        <authorList>
            <consortium name="US DOE Joint Genome Institute (JGI-PGF)"/>
            <person name="Walter F."/>
            <person name="Albersmeier A."/>
            <person name="Kalinowski J."/>
            <person name="Ruckert C."/>
        </authorList>
    </citation>
    <scope>NUCLEOTIDE SEQUENCE</scope>
    <source>
        <strain evidence="5">CGMCC 1.16548</strain>
    </source>
</reference>
<dbReference type="InterPro" id="IPR037523">
    <property type="entry name" value="VOC_core"/>
</dbReference>
<dbReference type="RefSeq" id="WP_191281409.1">
    <property type="nucleotide sequence ID" value="NZ_BNAI01000001.1"/>
</dbReference>
<keyword evidence="6" id="KW-1185">Reference proteome</keyword>
<dbReference type="InterPro" id="IPR004360">
    <property type="entry name" value="Glyas_Fos-R_dOase_dom"/>
</dbReference>
<dbReference type="CDD" id="cd08350">
    <property type="entry name" value="BLMT_like"/>
    <property type="match status" value="1"/>
</dbReference>
<evidence type="ECO:0000256" key="3">
    <source>
        <dbReference type="ARBA" id="ARBA00023251"/>
    </source>
</evidence>
<reference evidence="5" key="2">
    <citation type="submission" date="2020-09" db="EMBL/GenBank/DDBJ databases">
        <authorList>
            <person name="Sun Q."/>
            <person name="Zhou Y."/>
        </authorList>
    </citation>
    <scope>NUCLEOTIDE SEQUENCE</scope>
    <source>
        <strain evidence="5">CGMCC 1.16548</strain>
    </source>
</reference>
<dbReference type="AlphaFoldDB" id="A0A8J3GM25"/>
<evidence type="ECO:0000256" key="1">
    <source>
        <dbReference type="ARBA" id="ARBA00011051"/>
    </source>
</evidence>
<feature type="domain" description="VOC" evidence="4">
    <location>
        <begin position="1"/>
        <end position="119"/>
    </location>
</feature>
<dbReference type="PRINTS" id="PR00311">
    <property type="entry name" value="BLEOMYCINRST"/>
</dbReference>
<evidence type="ECO:0000256" key="2">
    <source>
        <dbReference type="ARBA" id="ARBA00021572"/>
    </source>
</evidence>
<dbReference type="Proteomes" id="UP000617531">
    <property type="component" value="Unassembled WGS sequence"/>
</dbReference>
<comment type="similarity">
    <text evidence="1">Belongs to the bleomycin resistance protein family.</text>
</comment>
<dbReference type="InterPro" id="IPR000335">
    <property type="entry name" value="Bleomycin-R"/>
</dbReference>
<dbReference type="SUPFAM" id="SSF54593">
    <property type="entry name" value="Glyoxalase/Bleomycin resistance protein/Dihydroxybiphenyl dioxygenase"/>
    <property type="match status" value="1"/>
</dbReference>
<evidence type="ECO:0000313" key="6">
    <source>
        <dbReference type="Proteomes" id="UP000617531"/>
    </source>
</evidence>
<dbReference type="EMBL" id="BNAI01000001">
    <property type="protein sequence ID" value="GHF04233.1"/>
    <property type="molecule type" value="Genomic_DNA"/>
</dbReference>